<accession>A0A9W6QL41</accession>
<dbReference type="EMBL" id="BSSD01000001">
    <property type="protein sequence ID" value="GLW90554.1"/>
    <property type="molecule type" value="Genomic_DNA"/>
</dbReference>
<dbReference type="Proteomes" id="UP001165042">
    <property type="component" value="Unassembled WGS sequence"/>
</dbReference>
<organism evidence="1 2">
    <name type="scientific">Actinokineospora globicatena</name>
    <dbReference type="NCBI Taxonomy" id="103729"/>
    <lineage>
        <taxon>Bacteria</taxon>
        <taxon>Bacillati</taxon>
        <taxon>Actinomycetota</taxon>
        <taxon>Actinomycetes</taxon>
        <taxon>Pseudonocardiales</taxon>
        <taxon>Pseudonocardiaceae</taxon>
        <taxon>Actinokineospora</taxon>
    </lineage>
</organism>
<dbReference type="InterPro" id="IPR011044">
    <property type="entry name" value="Quino_amine_DH_bsu"/>
</dbReference>
<dbReference type="InterPro" id="IPR015943">
    <property type="entry name" value="WD40/YVTN_repeat-like_dom_sf"/>
</dbReference>
<gene>
    <name evidence="1" type="ORF">Aglo03_13700</name>
</gene>
<sequence length="302" mass="31897">MGVGIGARGLAAVPGGWVALVGGELVEFGDGWWRARGRVGVSVGHPRESVGVHASASGRFVAVVVDHGETGVVVELATGAVTLELDRGDYCPGPTLFPVAFVGADLVVAATAWNRLDLFDAASGELLSAREVDEELDFFHGSIHPSPSGRWLLVDGWMWQPVGVQVAIDLAAWQAGEPAAEAAREVGPFPLDWNRPTTWLDDDTIAVQAEGTVALVDIPSGETTARIAAPDGRLWSHEGLLYIAAADGLEVWSPTEHLHRVDGFHPIAQNPATGALADARLRTWLPENRLHDSVLGQAGGDL</sequence>
<dbReference type="SUPFAM" id="SSF50969">
    <property type="entry name" value="YVTN repeat-like/Quinoprotein amine dehydrogenase"/>
    <property type="match status" value="1"/>
</dbReference>
<name>A0A9W6QL41_9PSEU</name>
<reference evidence="1" key="1">
    <citation type="submission" date="2023-02" db="EMBL/GenBank/DDBJ databases">
        <title>Actinokineospora globicatena NBRC 15670.</title>
        <authorList>
            <person name="Ichikawa N."/>
            <person name="Sato H."/>
            <person name="Tonouchi N."/>
        </authorList>
    </citation>
    <scope>NUCLEOTIDE SEQUENCE</scope>
    <source>
        <strain evidence="1">NBRC 15670</strain>
    </source>
</reference>
<proteinExistence type="predicted"/>
<evidence type="ECO:0000313" key="2">
    <source>
        <dbReference type="Proteomes" id="UP001165042"/>
    </source>
</evidence>
<keyword evidence="2" id="KW-1185">Reference proteome</keyword>
<protein>
    <submittedName>
        <fullName evidence="1">Uncharacterized protein</fullName>
    </submittedName>
</protein>
<dbReference type="AlphaFoldDB" id="A0A9W6QL41"/>
<dbReference type="Gene3D" id="2.130.10.10">
    <property type="entry name" value="YVTN repeat-like/Quinoprotein amine dehydrogenase"/>
    <property type="match status" value="1"/>
</dbReference>
<comment type="caution">
    <text evidence="1">The sequence shown here is derived from an EMBL/GenBank/DDBJ whole genome shotgun (WGS) entry which is preliminary data.</text>
</comment>
<evidence type="ECO:0000313" key="1">
    <source>
        <dbReference type="EMBL" id="GLW90554.1"/>
    </source>
</evidence>